<evidence type="ECO:0000256" key="1">
    <source>
        <dbReference type="ARBA" id="ARBA00004834"/>
    </source>
</evidence>
<dbReference type="PANTHER" id="PTHR43301">
    <property type="entry name" value="ARABINAN ENDO-1,5-ALPHA-L-ARABINOSIDASE"/>
    <property type="match status" value="1"/>
</dbReference>
<dbReference type="EMBL" id="CP016808">
    <property type="protein sequence ID" value="ANY70186.1"/>
    <property type="molecule type" value="Genomic_DNA"/>
</dbReference>
<proteinExistence type="inferred from homology"/>
<comment type="pathway">
    <text evidence="1">Glycan metabolism; L-arabinan degradation.</text>
</comment>
<dbReference type="PANTHER" id="PTHR43301:SF3">
    <property type="entry name" value="ARABINAN ENDO-1,5-ALPHA-L-ARABINOSIDASE A-RELATED"/>
    <property type="match status" value="1"/>
</dbReference>
<dbReference type="InterPro" id="IPR023296">
    <property type="entry name" value="Glyco_hydro_beta-prop_sf"/>
</dbReference>
<evidence type="ECO:0000256" key="4">
    <source>
        <dbReference type="ARBA" id="ARBA00023295"/>
    </source>
</evidence>
<dbReference type="InterPro" id="IPR006710">
    <property type="entry name" value="Glyco_hydro_43"/>
</dbReference>
<dbReference type="Pfam" id="PF04616">
    <property type="entry name" value="Glyco_hydro_43"/>
    <property type="match status" value="1"/>
</dbReference>
<reference evidence="7" key="1">
    <citation type="submission" date="2016-08" db="EMBL/GenBank/DDBJ databases">
        <title>Complete Genome Seqeunce of Paenibacillus sp. BIHB 4019 from tea rhizoplane.</title>
        <authorList>
            <person name="Thakur R."/>
            <person name="Swarnkar M.K."/>
            <person name="Gulati A."/>
        </authorList>
    </citation>
    <scope>NUCLEOTIDE SEQUENCE [LARGE SCALE GENOMIC DNA]</scope>
    <source>
        <strain evidence="7">BIHB4019</strain>
    </source>
</reference>
<dbReference type="CDD" id="cd08981">
    <property type="entry name" value="GH43_Bt1873-like"/>
    <property type="match status" value="1"/>
</dbReference>
<keyword evidence="4 6" id="KW-0326">Glycosidase</keyword>
<dbReference type="SUPFAM" id="SSF75005">
    <property type="entry name" value="Arabinanase/levansucrase/invertase"/>
    <property type="match status" value="1"/>
</dbReference>
<name>A0A1B2DR54_9BACL</name>
<dbReference type="AlphaFoldDB" id="A0A1B2DR54"/>
<evidence type="ECO:0000256" key="3">
    <source>
        <dbReference type="ARBA" id="ARBA00022801"/>
    </source>
</evidence>
<dbReference type="RefSeq" id="WP_099521116.1">
    <property type="nucleotide sequence ID" value="NZ_CP016808.1"/>
</dbReference>
<protein>
    <submittedName>
        <fullName evidence="7">Glycoside hydrolase</fullName>
    </submittedName>
</protein>
<dbReference type="GO" id="GO:0004553">
    <property type="term" value="F:hydrolase activity, hydrolyzing O-glycosyl compounds"/>
    <property type="evidence" value="ECO:0007669"/>
    <property type="project" value="InterPro"/>
</dbReference>
<evidence type="ECO:0000313" key="7">
    <source>
        <dbReference type="EMBL" id="ANY70186.1"/>
    </source>
</evidence>
<comment type="similarity">
    <text evidence="2 6">Belongs to the glycosyl hydrolase 43 family.</text>
</comment>
<evidence type="ECO:0000256" key="5">
    <source>
        <dbReference type="PIRSR" id="PIRSR606710-2"/>
    </source>
</evidence>
<sequence length="295" mass="33472">MSKKQLGDIHFRDPYILVDQTRQKYYLYGSTGQNVWSGKALGFDVYESGDLVGWEGPIACFRPEPDFWSDHHYWAPEVYEWEGRYYMFASFKADGIPRVTGVLAADQPQGPFEPWSRALTPPEWECLDGTLFIDNGGDPWMVFCKEWVQVQDGEMYAVRITRDFKQAIGDPVLLFKASDAVWSVGGGDNQQNYVTDGPFLHRMANGELVMMWSTSGQEGYTMGIARSASGQITGPWIQDAEPLFAKDGGHGMLFRTFEGQLCLTIHAPNKHPQERPVIFRLEEADGQFILLDQME</sequence>
<dbReference type="Gene3D" id="2.115.10.20">
    <property type="entry name" value="Glycosyl hydrolase domain, family 43"/>
    <property type="match status" value="1"/>
</dbReference>
<evidence type="ECO:0000256" key="6">
    <source>
        <dbReference type="RuleBase" id="RU361187"/>
    </source>
</evidence>
<feature type="site" description="Important for catalytic activity, responsible for pKa modulation of the active site Glu and correct orientation of both the proton donor and substrate" evidence="5">
    <location>
        <position position="128"/>
    </location>
</feature>
<organism evidence="7">
    <name type="scientific">Paenibacillus sp. BIHB 4019</name>
    <dbReference type="NCBI Taxonomy" id="1870819"/>
    <lineage>
        <taxon>Bacteria</taxon>
        <taxon>Bacillati</taxon>
        <taxon>Bacillota</taxon>
        <taxon>Bacilli</taxon>
        <taxon>Bacillales</taxon>
        <taxon>Paenibacillaceae</taxon>
        <taxon>Paenibacillus</taxon>
    </lineage>
</organism>
<evidence type="ECO:0000256" key="2">
    <source>
        <dbReference type="ARBA" id="ARBA00009865"/>
    </source>
</evidence>
<dbReference type="GO" id="GO:0005975">
    <property type="term" value="P:carbohydrate metabolic process"/>
    <property type="evidence" value="ECO:0007669"/>
    <property type="project" value="InterPro"/>
</dbReference>
<accession>A0A1B2DR54</accession>
<gene>
    <name evidence="7" type="ORF">BBD42_29540</name>
</gene>
<keyword evidence="3 6" id="KW-0378">Hydrolase</keyword>
<dbReference type="InterPro" id="IPR050727">
    <property type="entry name" value="GH43_arabinanases"/>
</dbReference>